<dbReference type="GO" id="GO:0003676">
    <property type="term" value="F:nucleic acid binding"/>
    <property type="evidence" value="ECO:0007669"/>
    <property type="project" value="InterPro"/>
</dbReference>
<sequence>MLALMYSSDNSTDGRSIRRSSKTLPAVLTCWSGYAGPINIRFSAGRGAKSRKGYICVFVCFATRAVHLEAASDYSTREFIDVYRRFVGRRGICATLYGDCGTNFVGASFELKKLLLEAGSSSSDIARLLARDGTECRFSPPSAPHCGGLWEAAVKSVKYHLKRVIGESTLTFEEMSALLVQVEACLNSRPLCPLNDDVSNHSLLTPAHFLIGEPFKLVPEPSVFSIPDNRLARW</sequence>
<dbReference type="InterPro" id="IPR036397">
    <property type="entry name" value="RNaseH_sf"/>
</dbReference>
<reference evidence="3" key="1">
    <citation type="submission" date="2025-08" db="UniProtKB">
        <authorList>
            <consortium name="RefSeq"/>
        </authorList>
    </citation>
    <scope>IDENTIFICATION</scope>
    <source>
        <tissue evidence="3">Thorax and Abdomen</tissue>
    </source>
</reference>
<dbReference type="Proteomes" id="UP000829291">
    <property type="component" value="Chromosome 3"/>
</dbReference>
<dbReference type="InterPro" id="IPR012337">
    <property type="entry name" value="RNaseH-like_sf"/>
</dbReference>
<dbReference type="InParanoid" id="A0A6J0C4W5"/>
<organism evidence="3">
    <name type="scientific">Neodiprion lecontei</name>
    <name type="common">Redheaded pine sawfly</name>
    <dbReference type="NCBI Taxonomy" id="441921"/>
    <lineage>
        <taxon>Eukaryota</taxon>
        <taxon>Metazoa</taxon>
        <taxon>Ecdysozoa</taxon>
        <taxon>Arthropoda</taxon>
        <taxon>Hexapoda</taxon>
        <taxon>Insecta</taxon>
        <taxon>Pterygota</taxon>
        <taxon>Neoptera</taxon>
        <taxon>Endopterygota</taxon>
        <taxon>Hymenoptera</taxon>
        <taxon>Tenthredinoidea</taxon>
        <taxon>Diprionidae</taxon>
        <taxon>Diprioninae</taxon>
        <taxon>Neodiprion</taxon>
    </lineage>
</organism>
<dbReference type="RefSeq" id="XP_015522346.2">
    <property type="nucleotide sequence ID" value="XM_015666860.2"/>
</dbReference>
<dbReference type="GeneID" id="107226152"/>
<dbReference type="PANTHER" id="PTHR47331:SF1">
    <property type="entry name" value="GAG-LIKE PROTEIN"/>
    <property type="match status" value="1"/>
</dbReference>
<protein>
    <submittedName>
        <fullName evidence="3">Uncharacterized protein LOC107226152</fullName>
    </submittedName>
</protein>
<evidence type="ECO:0000259" key="1">
    <source>
        <dbReference type="PROSITE" id="PS50994"/>
    </source>
</evidence>
<dbReference type="KEGG" id="nlo:107226152"/>
<feature type="domain" description="Integrase catalytic" evidence="1">
    <location>
        <begin position="21"/>
        <end position="214"/>
    </location>
</feature>
<dbReference type="OrthoDB" id="7690379at2759"/>
<evidence type="ECO:0000313" key="3">
    <source>
        <dbReference type="RefSeq" id="XP_015522346.2"/>
    </source>
</evidence>
<proteinExistence type="predicted"/>
<gene>
    <name evidence="3" type="primary">LOC107226152</name>
</gene>
<keyword evidence="2" id="KW-1185">Reference proteome</keyword>
<dbReference type="SUPFAM" id="SSF53098">
    <property type="entry name" value="Ribonuclease H-like"/>
    <property type="match status" value="1"/>
</dbReference>
<dbReference type="InterPro" id="IPR001584">
    <property type="entry name" value="Integrase_cat-core"/>
</dbReference>
<dbReference type="GO" id="GO:0015074">
    <property type="term" value="P:DNA integration"/>
    <property type="evidence" value="ECO:0007669"/>
    <property type="project" value="InterPro"/>
</dbReference>
<evidence type="ECO:0000313" key="2">
    <source>
        <dbReference type="Proteomes" id="UP000829291"/>
    </source>
</evidence>
<dbReference type="Gene3D" id="3.30.420.10">
    <property type="entry name" value="Ribonuclease H-like superfamily/Ribonuclease H"/>
    <property type="match status" value="1"/>
</dbReference>
<dbReference type="AlphaFoldDB" id="A0A6J0C4W5"/>
<name>A0A6J0C4W5_NEOLC</name>
<dbReference type="PANTHER" id="PTHR47331">
    <property type="entry name" value="PHD-TYPE DOMAIN-CONTAINING PROTEIN"/>
    <property type="match status" value="1"/>
</dbReference>
<accession>A0A6J0C4W5</accession>
<dbReference type="PROSITE" id="PS50994">
    <property type="entry name" value="INTEGRASE"/>
    <property type="match status" value="1"/>
</dbReference>